<evidence type="ECO:0000313" key="6">
    <source>
        <dbReference type="WBParaSite" id="Bm10550.1"/>
    </source>
</evidence>
<dbReference type="WormBase" id="Bm10550">
    <property type="protein sequence ID" value="BM38699"/>
    <property type="gene ID" value="WBGene00230811"/>
</dbReference>
<dbReference type="GeneID" id="6105038"/>
<sequence>MMKPAKRSENKTGQLKSATAISKSDSQLKVDKELRVQQETNVKVEQQRGGFRKLLMRISEKIGTTEKTEYTKCFTDMCKEVDEYRVIIEDIAQQLISTLQQDPRYVPKPPGKMEVEAPPQEDPFELLELALKITSNQMESKKEVEQIQISALKLASLNREYHRKGRRAIHNIRTFINVDYENIRDARNMLEKFRQELDFAKYELRGAKTPETIQVNNALYADALKNFQKQLCDTESMLKKLPETREKHRIEIVKFFQLMRKYHQHCANATILST</sequence>
<dbReference type="AlphaFoldDB" id="A0A0K0INM5"/>
<dbReference type="EMBL" id="CAAKNF010000195">
    <property type="protein sequence ID" value="VIO98805.1"/>
    <property type="molecule type" value="Genomic_DNA"/>
</dbReference>
<evidence type="ECO:0000313" key="5">
    <source>
        <dbReference type="Proteomes" id="UP000006672"/>
    </source>
</evidence>
<evidence type="ECO:0000313" key="4">
    <source>
        <dbReference type="EMBL" id="VIO98805.1"/>
    </source>
</evidence>
<evidence type="ECO:0000313" key="7">
    <source>
        <dbReference type="WormBase" id="Bm10550"/>
    </source>
</evidence>
<evidence type="ECO:0000313" key="3">
    <source>
        <dbReference type="EMBL" id="CRZ25237.1"/>
    </source>
</evidence>
<gene>
    <name evidence="3 6 7" type="ORF">Bm10550</name>
    <name evidence="4" type="ORF">BM_BM10550</name>
    <name evidence="3" type="ORF">BM_Bm10550</name>
</gene>
<reference evidence="3 5" key="1">
    <citation type="journal article" date="2007" name="Science">
        <title>Draft genome of the filarial nematode parasite Brugia malayi.</title>
        <authorList>
            <person name="Ghedin E."/>
            <person name="Wang S."/>
            <person name="Spiro D."/>
            <person name="Caler E."/>
            <person name="Zhao Q."/>
            <person name="Crabtree J."/>
            <person name="Allen J.E."/>
            <person name="Delcher A.L."/>
            <person name="Guiliano D.B."/>
            <person name="Miranda-Saavedra D."/>
            <person name="Angiuoli S.V."/>
            <person name="Creasy T."/>
            <person name="Amedeo P."/>
            <person name="Haas B."/>
            <person name="El-Sayed N.M."/>
            <person name="Wortman J.R."/>
            <person name="Feldblyum T."/>
            <person name="Tallon L."/>
            <person name="Schatz M."/>
            <person name="Shumway M."/>
            <person name="Koo H."/>
            <person name="Salzberg S.L."/>
            <person name="Schobel S."/>
            <person name="Pertea M."/>
            <person name="Pop M."/>
            <person name="White O."/>
            <person name="Barton G.J."/>
            <person name="Carlow C.K."/>
            <person name="Crawford M.J."/>
            <person name="Daub J."/>
            <person name="Dimmic M.W."/>
            <person name="Estes C.F."/>
            <person name="Foster J.M."/>
            <person name="Ganatra M."/>
            <person name="Gregory W.F."/>
            <person name="Johnson N.M."/>
            <person name="Jin J."/>
            <person name="Komuniecki R."/>
            <person name="Korf I."/>
            <person name="Kumar S."/>
            <person name="Laney S."/>
            <person name="Li B.W."/>
            <person name="Li W."/>
            <person name="Lindblom T.H."/>
            <person name="Lustigman S."/>
            <person name="Ma D."/>
            <person name="Maina C.V."/>
            <person name="Martin D.M."/>
            <person name="McCarter J.P."/>
            <person name="McReynolds L."/>
            <person name="Mitreva M."/>
            <person name="Nutman T.B."/>
            <person name="Parkinson J."/>
            <person name="Peregrin-Alvarez J.M."/>
            <person name="Poole C."/>
            <person name="Ren Q."/>
            <person name="Saunders L."/>
            <person name="Sluder A.E."/>
            <person name="Smith K."/>
            <person name="Stanke M."/>
            <person name="Unnasch T.R."/>
            <person name="Ware J."/>
            <person name="Wei A.D."/>
            <person name="Weil G."/>
            <person name="Williams D.J."/>
            <person name="Zhang Y."/>
            <person name="Williams S.A."/>
            <person name="Fraser-Liggett C."/>
            <person name="Slatko B."/>
            <person name="Blaxter M.L."/>
            <person name="Scott A.L."/>
        </authorList>
    </citation>
    <scope>NUCLEOTIDE SEQUENCE</scope>
    <source>
        <strain evidence="3 5">FR3</strain>
    </source>
</reference>
<dbReference type="FunCoup" id="A0A0K0INM5">
    <property type="interactions" value="129"/>
</dbReference>
<organism evidence="5 6">
    <name type="scientific">Brugia malayi</name>
    <name type="common">Filarial nematode worm</name>
    <dbReference type="NCBI Taxonomy" id="6279"/>
    <lineage>
        <taxon>Eukaryota</taxon>
        <taxon>Metazoa</taxon>
        <taxon>Ecdysozoa</taxon>
        <taxon>Nematoda</taxon>
        <taxon>Chromadorea</taxon>
        <taxon>Rhabditida</taxon>
        <taxon>Spirurina</taxon>
        <taxon>Spiruromorpha</taxon>
        <taxon>Filarioidea</taxon>
        <taxon>Onchocercidae</taxon>
        <taxon>Brugia</taxon>
    </lineage>
</organism>
<feature type="domain" description="BAR" evidence="2">
    <location>
        <begin position="52"/>
        <end position="268"/>
    </location>
</feature>
<feature type="region of interest" description="Disordered" evidence="1">
    <location>
        <begin position="1"/>
        <end position="24"/>
    </location>
</feature>
<dbReference type="Gene3D" id="1.20.1270.60">
    <property type="entry name" value="Arfaptin homology (AH) domain/BAR domain"/>
    <property type="match status" value="1"/>
</dbReference>
<dbReference type="KEGG" id="bmy:BM_BM10550"/>
<dbReference type="WBParaSite" id="Bm10550.1">
    <property type="protein sequence ID" value="Bm10550.1"/>
    <property type="gene ID" value="WBGene00230811"/>
</dbReference>
<dbReference type="GO" id="GO:0005737">
    <property type="term" value="C:cytoplasm"/>
    <property type="evidence" value="ECO:0007669"/>
    <property type="project" value="InterPro"/>
</dbReference>
<dbReference type="InterPro" id="IPR027267">
    <property type="entry name" value="AH/BAR_dom_sf"/>
</dbReference>
<dbReference type="EMBL" id="LN856998">
    <property type="protein sequence ID" value="CRZ25237.1"/>
    <property type="molecule type" value="Genomic_DNA"/>
</dbReference>
<dbReference type="OrthoDB" id="5835493at2759"/>
<keyword evidence="5" id="KW-1185">Reference proteome</keyword>
<reference evidence="3" key="2">
    <citation type="submission" date="2012-12" db="EMBL/GenBank/DDBJ databases">
        <authorList>
            <person name="Gao Y.W."/>
            <person name="Fan S.T."/>
            <person name="Sun H.T."/>
            <person name="Wang Z."/>
            <person name="Gao X.L."/>
            <person name="Li Y.G."/>
            <person name="Wang T.C."/>
            <person name="Zhang K."/>
            <person name="Xu W.W."/>
            <person name="Yu Z.J."/>
            <person name="Xia X.Z."/>
        </authorList>
    </citation>
    <scope>NUCLEOTIDE SEQUENCE</scope>
    <source>
        <strain evidence="3">FR3</strain>
    </source>
</reference>
<reference evidence="6" key="4">
    <citation type="submission" date="2019-12" db="UniProtKB">
        <authorList>
            <consortium name="WormBaseParasite"/>
        </authorList>
    </citation>
    <scope>IDENTIFICATION</scope>
</reference>
<proteinExistence type="predicted"/>
<dbReference type="Pfam" id="PF03114">
    <property type="entry name" value="BAR"/>
    <property type="match status" value="1"/>
</dbReference>
<dbReference type="RefSeq" id="XP_042938014.1">
    <property type="nucleotide sequence ID" value="XM_043082080.1"/>
</dbReference>
<dbReference type="InterPro" id="IPR004148">
    <property type="entry name" value="BAR_dom"/>
</dbReference>
<dbReference type="Proteomes" id="UP000006672">
    <property type="component" value="Unassembled WGS sequence"/>
</dbReference>
<evidence type="ECO:0000259" key="2">
    <source>
        <dbReference type="Pfam" id="PF03114"/>
    </source>
</evidence>
<feature type="compositionally biased region" description="Polar residues" evidence="1">
    <location>
        <begin position="11"/>
        <end position="24"/>
    </location>
</feature>
<dbReference type="STRING" id="6279.A0A0K0INM5"/>
<feature type="compositionally biased region" description="Basic and acidic residues" evidence="1">
    <location>
        <begin position="1"/>
        <end position="10"/>
    </location>
</feature>
<dbReference type="SUPFAM" id="SSF103657">
    <property type="entry name" value="BAR/IMD domain-like"/>
    <property type="match status" value="1"/>
</dbReference>
<protein>
    <submittedName>
        <fullName evidence="6">BAR domain-containing protein</fullName>
    </submittedName>
    <submittedName>
        <fullName evidence="3">Bm10550</fullName>
    </submittedName>
</protein>
<dbReference type="CTD" id="6105038"/>
<evidence type="ECO:0000256" key="1">
    <source>
        <dbReference type="SAM" id="MobiDB-lite"/>
    </source>
</evidence>
<name>A0A0K0INM5_BRUMA</name>
<accession>A0A0K0INM5</accession>
<accession>A0A4E9FQV6</accession>
<reference evidence="4" key="3">
    <citation type="submission" date="2019-04" db="EMBL/GenBank/DDBJ databases">
        <authorList>
            <person name="Howe K."/>
            <person name="Paulini M."/>
            <person name="Williams G."/>
        </authorList>
    </citation>
    <scope>NUCLEOTIDE SEQUENCE [LARGE SCALE GENOMIC DNA]</scope>
    <source>
        <strain evidence="4">FR3</strain>
    </source>
</reference>